<name>A0A1I5SLY5_9BACT</name>
<protein>
    <submittedName>
        <fullName evidence="2">NAD(P)H-dependent FMN reductase</fullName>
    </submittedName>
</protein>
<proteinExistence type="predicted"/>
<evidence type="ECO:0000313" key="2">
    <source>
        <dbReference type="EMBL" id="SFP71507.1"/>
    </source>
</evidence>
<dbReference type="STRING" id="1079859.SAMN04515674_10584"/>
<dbReference type="RefSeq" id="WP_092016449.1">
    <property type="nucleotide sequence ID" value="NZ_FOXH01000005.1"/>
</dbReference>
<feature type="domain" description="NADPH-dependent FMN reductase-like" evidence="1">
    <location>
        <begin position="11"/>
        <end position="155"/>
    </location>
</feature>
<dbReference type="InterPro" id="IPR029039">
    <property type="entry name" value="Flavoprotein-like_sf"/>
</dbReference>
<accession>A0A1I5SLY5</accession>
<dbReference type="InterPro" id="IPR005025">
    <property type="entry name" value="FMN_Rdtase-like_dom"/>
</dbReference>
<keyword evidence="3" id="KW-1185">Reference proteome</keyword>
<dbReference type="PANTHER" id="PTHR30543:SF21">
    <property type="entry name" value="NAD(P)H-DEPENDENT FMN REDUCTASE LOT6"/>
    <property type="match status" value="1"/>
</dbReference>
<dbReference type="Pfam" id="PF03358">
    <property type="entry name" value="FMN_red"/>
    <property type="match status" value="1"/>
</dbReference>
<dbReference type="GO" id="GO:0010181">
    <property type="term" value="F:FMN binding"/>
    <property type="evidence" value="ECO:0007669"/>
    <property type="project" value="TreeGrafter"/>
</dbReference>
<dbReference type="GO" id="GO:0005829">
    <property type="term" value="C:cytosol"/>
    <property type="evidence" value="ECO:0007669"/>
    <property type="project" value="TreeGrafter"/>
</dbReference>
<organism evidence="2 3">
    <name type="scientific">Pseudarcicella hirudinis</name>
    <dbReference type="NCBI Taxonomy" id="1079859"/>
    <lineage>
        <taxon>Bacteria</taxon>
        <taxon>Pseudomonadati</taxon>
        <taxon>Bacteroidota</taxon>
        <taxon>Cytophagia</taxon>
        <taxon>Cytophagales</taxon>
        <taxon>Flectobacillaceae</taxon>
        <taxon>Pseudarcicella</taxon>
    </lineage>
</organism>
<dbReference type="PANTHER" id="PTHR30543">
    <property type="entry name" value="CHROMATE REDUCTASE"/>
    <property type="match status" value="1"/>
</dbReference>
<dbReference type="GO" id="GO:0016491">
    <property type="term" value="F:oxidoreductase activity"/>
    <property type="evidence" value="ECO:0007669"/>
    <property type="project" value="InterPro"/>
</dbReference>
<gene>
    <name evidence="2" type="ORF">SAMN04515674_10584</name>
</gene>
<dbReference type="Proteomes" id="UP000199306">
    <property type="component" value="Unassembled WGS sequence"/>
</dbReference>
<dbReference type="OrthoDB" id="9812295at2"/>
<dbReference type="AlphaFoldDB" id="A0A1I5SLY5"/>
<evidence type="ECO:0000259" key="1">
    <source>
        <dbReference type="Pfam" id="PF03358"/>
    </source>
</evidence>
<dbReference type="InterPro" id="IPR050712">
    <property type="entry name" value="NAD(P)H-dep_reductase"/>
</dbReference>
<sequence>MNIIQNTAPINVVIITGSLRRDSLTLKMAKALIDLAPPSLKMEIVNIGNLQMYNEDLEIPFPPEEWVIFRERIKKAGAVLFITPEYNRSLPAVLKNAVDVGSAPHGQNVYKNKPAAIVSLSPGAMGAFGANHHLRQSLVFLDMPTMQQPEAYIGYSGQLFDDNGAFIQKSTKAYLLKFILAFDRWIEIQKVKS</sequence>
<dbReference type="SUPFAM" id="SSF52218">
    <property type="entry name" value="Flavoproteins"/>
    <property type="match status" value="1"/>
</dbReference>
<evidence type="ECO:0000313" key="3">
    <source>
        <dbReference type="Proteomes" id="UP000199306"/>
    </source>
</evidence>
<reference evidence="2 3" key="1">
    <citation type="submission" date="2016-10" db="EMBL/GenBank/DDBJ databases">
        <authorList>
            <person name="de Groot N.N."/>
        </authorList>
    </citation>
    <scope>NUCLEOTIDE SEQUENCE [LARGE SCALE GENOMIC DNA]</scope>
    <source>
        <strain evidence="3">E92,LMG 26720,CCM 7988</strain>
    </source>
</reference>
<dbReference type="EMBL" id="FOXH01000005">
    <property type="protein sequence ID" value="SFP71507.1"/>
    <property type="molecule type" value="Genomic_DNA"/>
</dbReference>
<dbReference type="Gene3D" id="3.40.50.360">
    <property type="match status" value="1"/>
</dbReference>